<dbReference type="EMBL" id="ACIO01000601">
    <property type="protein sequence ID" value="EFC96201.1"/>
    <property type="molecule type" value="Genomic_DNA"/>
</dbReference>
<accession>D3APQ5</accession>
<sequence>MTEERRREGEKARQVPSPPPSASPPSLGLGTGFRSKNKR</sequence>
<dbReference type="Proteomes" id="UP000004968">
    <property type="component" value="Unassembled WGS sequence"/>
</dbReference>
<protein>
    <submittedName>
        <fullName evidence="2">Uncharacterized protein</fullName>
    </submittedName>
</protein>
<comment type="caution">
    <text evidence="2">The sequence shown here is derived from an EMBL/GenBank/DDBJ whole genome shotgun (WGS) entry which is preliminary data.</text>
</comment>
<dbReference type="HOGENOM" id="CLU_3310977_0_0_9"/>
<evidence type="ECO:0000256" key="1">
    <source>
        <dbReference type="SAM" id="MobiDB-lite"/>
    </source>
</evidence>
<proteinExistence type="predicted"/>
<name>D3APQ5_9FIRM</name>
<gene>
    <name evidence="2" type="ORF">CLOSTHATH_05609</name>
</gene>
<evidence type="ECO:0000313" key="2">
    <source>
        <dbReference type="EMBL" id="EFC96201.1"/>
    </source>
</evidence>
<feature type="compositionally biased region" description="Basic and acidic residues" evidence="1">
    <location>
        <begin position="1"/>
        <end position="13"/>
    </location>
</feature>
<reference evidence="2 3" key="1">
    <citation type="submission" date="2010-01" db="EMBL/GenBank/DDBJ databases">
        <authorList>
            <person name="Weinstock G."/>
            <person name="Sodergren E."/>
            <person name="Clifton S."/>
            <person name="Fulton L."/>
            <person name="Fulton B."/>
            <person name="Courtney L."/>
            <person name="Fronick C."/>
            <person name="Harrison M."/>
            <person name="Strong C."/>
            <person name="Farmer C."/>
            <person name="Delahaunty K."/>
            <person name="Markovic C."/>
            <person name="Hall O."/>
            <person name="Minx P."/>
            <person name="Tomlinson C."/>
            <person name="Mitreva M."/>
            <person name="Nelson J."/>
            <person name="Hou S."/>
            <person name="Wollam A."/>
            <person name="Pepin K.H."/>
            <person name="Johnson M."/>
            <person name="Bhonagiri V."/>
            <person name="Nash W.E."/>
            <person name="Warren W."/>
            <person name="Chinwalla A."/>
            <person name="Mardis E.R."/>
            <person name="Wilson R.K."/>
        </authorList>
    </citation>
    <scope>NUCLEOTIDE SEQUENCE [LARGE SCALE GENOMIC DNA]</scope>
    <source>
        <strain evidence="2 3">DSM 13479</strain>
    </source>
</reference>
<feature type="region of interest" description="Disordered" evidence="1">
    <location>
        <begin position="1"/>
        <end position="39"/>
    </location>
</feature>
<dbReference type="AlphaFoldDB" id="D3APQ5"/>
<organism evidence="2 3">
    <name type="scientific">Hungatella hathewayi DSM 13479</name>
    <dbReference type="NCBI Taxonomy" id="566550"/>
    <lineage>
        <taxon>Bacteria</taxon>
        <taxon>Bacillati</taxon>
        <taxon>Bacillota</taxon>
        <taxon>Clostridia</taxon>
        <taxon>Lachnospirales</taxon>
        <taxon>Lachnospiraceae</taxon>
        <taxon>Hungatella</taxon>
    </lineage>
</organism>
<evidence type="ECO:0000313" key="3">
    <source>
        <dbReference type="Proteomes" id="UP000004968"/>
    </source>
</evidence>